<accession>A0A0F9JHM2</accession>
<keyword evidence="1" id="KW-0472">Membrane</keyword>
<protein>
    <submittedName>
        <fullName evidence="2">Uncharacterized protein</fullName>
    </submittedName>
</protein>
<organism evidence="2">
    <name type="scientific">marine sediment metagenome</name>
    <dbReference type="NCBI Taxonomy" id="412755"/>
    <lineage>
        <taxon>unclassified sequences</taxon>
        <taxon>metagenomes</taxon>
        <taxon>ecological metagenomes</taxon>
    </lineage>
</organism>
<dbReference type="AlphaFoldDB" id="A0A0F9JHM2"/>
<gene>
    <name evidence="2" type="ORF">LCGC14_1451610</name>
</gene>
<reference evidence="2" key="1">
    <citation type="journal article" date="2015" name="Nature">
        <title>Complex archaea that bridge the gap between prokaryotes and eukaryotes.</title>
        <authorList>
            <person name="Spang A."/>
            <person name="Saw J.H."/>
            <person name="Jorgensen S.L."/>
            <person name="Zaremba-Niedzwiedzka K."/>
            <person name="Martijn J."/>
            <person name="Lind A.E."/>
            <person name="van Eijk R."/>
            <person name="Schleper C."/>
            <person name="Guy L."/>
            <person name="Ettema T.J."/>
        </authorList>
    </citation>
    <scope>NUCLEOTIDE SEQUENCE</scope>
</reference>
<name>A0A0F9JHM2_9ZZZZ</name>
<evidence type="ECO:0000256" key="1">
    <source>
        <dbReference type="SAM" id="Phobius"/>
    </source>
</evidence>
<keyword evidence="1" id="KW-0812">Transmembrane</keyword>
<sequence length="146" mass="16237">MTSSNNYPDNKEPDSGWSAFWFILALVIIGLACAGCAHQDEWTKTDTTMQWMVTAAYAADAYTTSKIKDDPNLREVGLGHNVLGRQPSTSDTYMYFGTLMISNYMISRALPARWRPYWQFANFAAHGHAALGNCKEGLGCARQGEQ</sequence>
<keyword evidence="1" id="KW-1133">Transmembrane helix</keyword>
<dbReference type="EMBL" id="LAZR01010003">
    <property type="protein sequence ID" value="KKM69364.1"/>
    <property type="molecule type" value="Genomic_DNA"/>
</dbReference>
<evidence type="ECO:0000313" key="2">
    <source>
        <dbReference type="EMBL" id="KKM69364.1"/>
    </source>
</evidence>
<proteinExistence type="predicted"/>
<comment type="caution">
    <text evidence="2">The sequence shown here is derived from an EMBL/GenBank/DDBJ whole genome shotgun (WGS) entry which is preliminary data.</text>
</comment>
<feature type="transmembrane region" description="Helical" evidence="1">
    <location>
        <begin position="20"/>
        <end position="37"/>
    </location>
</feature>